<evidence type="ECO:0000256" key="3">
    <source>
        <dbReference type="ARBA" id="ARBA00023125"/>
    </source>
</evidence>
<sequence>MVFQVSEVLDKCHVCKYDGCLGCNLFPPSQQEEKKGKTSATTTTSAIKTKTKRVKKNYRGVRQRPWGKWAAEIRDPRRATRVWLGTFNTAEEAARAYDKAAIDFRGPRAKLNFPFPDSNSNADVIPPPPAAATAVGFDHEISSRSVQKEKERNDVISIEMDTEKGLGSTEFWDAIGEDEIQQWMMTMSEFGGDSYSSDSATTTVTTGNVHSF</sequence>
<feature type="domain" description="AP2/ERF" evidence="7">
    <location>
        <begin position="57"/>
        <end position="114"/>
    </location>
</feature>
<dbReference type="PRINTS" id="PR00367">
    <property type="entry name" value="ETHRSPELEMNT"/>
</dbReference>
<dbReference type="FunFam" id="3.30.730.10:FF:000001">
    <property type="entry name" value="Ethylene-responsive transcription factor 2"/>
    <property type="match status" value="1"/>
</dbReference>
<dbReference type="GO" id="GO:0003700">
    <property type="term" value="F:DNA-binding transcription factor activity"/>
    <property type="evidence" value="ECO:0007669"/>
    <property type="project" value="InterPro"/>
</dbReference>
<dbReference type="Proteomes" id="UP000593577">
    <property type="component" value="Unassembled WGS sequence"/>
</dbReference>
<dbReference type="GO" id="GO:0003677">
    <property type="term" value="F:DNA binding"/>
    <property type="evidence" value="ECO:0007669"/>
    <property type="project" value="UniProtKB-KW"/>
</dbReference>
<evidence type="ECO:0000313" key="9">
    <source>
        <dbReference type="Proteomes" id="UP000593577"/>
    </source>
</evidence>
<keyword evidence="9" id="KW-1185">Reference proteome</keyword>
<dbReference type="InterPro" id="IPR036955">
    <property type="entry name" value="AP2/ERF_dom_sf"/>
</dbReference>
<keyword evidence="3" id="KW-0238">DNA-binding</keyword>
<keyword evidence="2" id="KW-0805">Transcription regulation</keyword>
<dbReference type="PROSITE" id="PS51032">
    <property type="entry name" value="AP2_ERF"/>
    <property type="match status" value="1"/>
</dbReference>
<dbReference type="GO" id="GO:0005634">
    <property type="term" value="C:nucleus"/>
    <property type="evidence" value="ECO:0007669"/>
    <property type="project" value="UniProtKB-SubCell"/>
</dbReference>
<evidence type="ECO:0000256" key="2">
    <source>
        <dbReference type="ARBA" id="ARBA00023015"/>
    </source>
</evidence>
<protein>
    <recommendedName>
        <fullName evidence="7">AP2/ERF domain-containing protein</fullName>
    </recommendedName>
</protein>
<dbReference type="PANTHER" id="PTHR31190">
    <property type="entry name" value="DNA-BINDING DOMAIN"/>
    <property type="match status" value="1"/>
</dbReference>
<dbReference type="SUPFAM" id="SSF54171">
    <property type="entry name" value="DNA-binding domain"/>
    <property type="match status" value="1"/>
</dbReference>
<keyword evidence="4" id="KW-0804">Transcription</keyword>
<evidence type="ECO:0000259" key="7">
    <source>
        <dbReference type="PROSITE" id="PS51032"/>
    </source>
</evidence>
<evidence type="ECO:0000256" key="5">
    <source>
        <dbReference type="ARBA" id="ARBA00023242"/>
    </source>
</evidence>
<evidence type="ECO:0000256" key="4">
    <source>
        <dbReference type="ARBA" id="ARBA00023163"/>
    </source>
</evidence>
<gene>
    <name evidence="8" type="ORF">Goari_005845</name>
</gene>
<dbReference type="EMBL" id="JABFAA010000008">
    <property type="protein sequence ID" value="MBA0688034.1"/>
    <property type="molecule type" value="Genomic_DNA"/>
</dbReference>
<organism evidence="8 9">
    <name type="scientific">Gossypium aridum</name>
    <name type="common">American cotton</name>
    <name type="synonym">Erioxylum aridum</name>
    <dbReference type="NCBI Taxonomy" id="34290"/>
    <lineage>
        <taxon>Eukaryota</taxon>
        <taxon>Viridiplantae</taxon>
        <taxon>Streptophyta</taxon>
        <taxon>Embryophyta</taxon>
        <taxon>Tracheophyta</taxon>
        <taxon>Spermatophyta</taxon>
        <taxon>Magnoliopsida</taxon>
        <taxon>eudicotyledons</taxon>
        <taxon>Gunneridae</taxon>
        <taxon>Pentapetalae</taxon>
        <taxon>rosids</taxon>
        <taxon>malvids</taxon>
        <taxon>Malvales</taxon>
        <taxon>Malvaceae</taxon>
        <taxon>Malvoideae</taxon>
        <taxon>Gossypium</taxon>
    </lineage>
</organism>
<evidence type="ECO:0000256" key="1">
    <source>
        <dbReference type="ARBA" id="ARBA00004123"/>
    </source>
</evidence>
<comment type="similarity">
    <text evidence="6">Belongs to the AP2/ERF transcription factor family. ERF subfamily.</text>
</comment>
<dbReference type="InterPro" id="IPR016177">
    <property type="entry name" value="DNA-bd_dom_sf"/>
</dbReference>
<dbReference type="SMART" id="SM00380">
    <property type="entry name" value="AP2"/>
    <property type="match status" value="1"/>
</dbReference>
<dbReference type="InterPro" id="IPR001471">
    <property type="entry name" value="AP2/ERF_dom"/>
</dbReference>
<name>A0A7J8XMA3_GOSAI</name>
<comment type="subcellular location">
    <subcellularLocation>
        <location evidence="1">Nucleus</location>
    </subcellularLocation>
</comment>
<dbReference type="CDD" id="cd00018">
    <property type="entry name" value="AP2"/>
    <property type="match status" value="1"/>
</dbReference>
<comment type="caution">
    <text evidence="8">The sequence shown here is derived from an EMBL/GenBank/DDBJ whole genome shotgun (WGS) entry which is preliminary data.</text>
</comment>
<dbReference type="GO" id="GO:0009873">
    <property type="term" value="P:ethylene-activated signaling pathway"/>
    <property type="evidence" value="ECO:0007669"/>
    <property type="project" value="InterPro"/>
</dbReference>
<proteinExistence type="inferred from homology"/>
<accession>A0A7J8XMA3</accession>
<dbReference type="InterPro" id="IPR044808">
    <property type="entry name" value="ERF_plant"/>
</dbReference>
<dbReference type="AlphaFoldDB" id="A0A7J8XMA3"/>
<dbReference type="Pfam" id="PF00847">
    <property type="entry name" value="AP2"/>
    <property type="match status" value="1"/>
</dbReference>
<dbReference type="Gene3D" id="3.30.730.10">
    <property type="entry name" value="AP2/ERF domain"/>
    <property type="match status" value="1"/>
</dbReference>
<reference evidence="8 9" key="1">
    <citation type="journal article" date="2019" name="Genome Biol. Evol.">
        <title>Insights into the evolution of the New World diploid cottons (Gossypium, subgenus Houzingenia) based on genome sequencing.</title>
        <authorList>
            <person name="Grover C.E."/>
            <person name="Arick M.A. 2nd"/>
            <person name="Thrash A."/>
            <person name="Conover J.L."/>
            <person name="Sanders W.S."/>
            <person name="Peterson D.G."/>
            <person name="Frelichowski J.E."/>
            <person name="Scheffler J.A."/>
            <person name="Scheffler B.E."/>
            <person name="Wendel J.F."/>
        </authorList>
    </citation>
    <scope>NUCLEOTIDE SEQUENCE [LARGE SCALE GENOMIC DNA]</scope>
    <source>
        <strain evidence="8">185</strain>
        <tissue evidence="8">Leaf</tissue>
    </source>
</reference>
<keyword evidence="5" id="KW-0539">Nucleus</keyword>
<evidence type="ECO:0000313" key="8">
    <source>
        <dbReference type="EMBL" id="MBA0688034.1"/>
    </source>
</evidence>
<dbReference type="PANTHER" id="PTHR31190:SF181">
    <property type="entry name" value="OS02G0764700 PROTEIN"/>
    <property type="match status" value="1"/>
</dbReference>
<evidence type="ECO:0000256" key="6">
    <source>
        <dbReference type="ARBA" id="ARBA00024343"/>
    </source>
</evidence>